<dbReference type="EMBL" id="JAANBB010000195">
    <property type="protein sequence ID" value="KAF7546899.1"/>
    <property type="molecule type" value="Genomic_DNA"/>
</dbReference>
<gene>
    <name evidence="2" type="ORF">G7Z17_g8110</name>
</gene>
<proteinExistence type="predicted"/>
<name>A0A9P5H2L3_9HYPO</name>
<organism evidence="2 3">
    <name type="scientific">Cylindrodendrum hubeiense</name>
    <dbReference type="NCBI Taxonomy" id="595255"/>
    <lineage>
        <taxon>Eukaryota</taxon>
        <taxon>Fungi</taxon>
        <taxon>Dikarya</taxon>
        <taxon>Ascomycota</taxon>
        <taxon>Pezizomycotina</taxon>
        <taxon>Sordariomycetes</taxon>
        <taxon>Hypocreomycetidae</taxon>
        <taxon>Hypocreales</taxon>
        <taxon>Nectriaceae</taxon>
        <taxon>Cylindrodendrum</taxon>
    </lineage>
</organism>
<keyword evidence="3" id="KW-1185">Reference proteome</keyword>
<comment type="caution">
    <text evidence="2">The sequence shown here is derived from an EMBL/GenBank/DDBJ whole genome shotgun (WGS) entry which is preliminary data.</text>
</comment>
<feature type="region of interest" description="Disordered" evidence="1">
    <location>
        <begin position="1"/>
        <end position="72"/>
    </location>
</feature>
<accession>A0A9P5H2L3</accession>
<reference evidence="2" key="1">
    <citation type="submission" date="2020-03" db="EMBL/GenBank/DDBJ databases">
        <title>Draft Genome Sequence of Cylindrodendrum hubeiense.</title>
        <authorList>
            <person name="Buettner E."/>
            <person name="Kellner H."/>
        </authorList>
    </citation>
    <scope>NUCLEOTIDE SEQUENCE</scope>
    <source>
        <strain evidence="2">IHI 201604</strain>
    </source>
</reference>
<dbReference type="Proteomes" id="UP000722485">
    <property type="component" value="Unassembled WGS sequence"/>
</dbReference>
<feature type="region of interest" description="Disordered" evidence="1">
    <location>
        <begin position="118"/>
        <end position="145"/>
    </location>
</feature>
<feature type="compositionally biased region" description="Basic and acidic residues" evidence="1">
    <location>
        <begin position="37"/>
        <end position="49"/>
    </location>
</feature>
<protein>
    <submittedName>
        <fullName evidence="2">Uncharacterized protein</fullName>
    </submittedName>
</protein>
<feature type="compositionally biased region" description="Polar residues" evidence="1">
    <location>
        <begin position="119"/>
        <end position="128"/>
    </location>
</feature>
<evidence type="ECO:0000313" key="3">
    <source>
        <dbReference type="Proteomes" id="UP000722485"/>
    </source>
</evidence>
<sequence length="224" mass="24266">MLGTWQRQRQHASREFGSAVSTPGGRAAAARIARVQAETKRDQREERRGGGGKRSKTSPRQPLQRGRQQCSTSAAQAQAVMLFCSQHSGETDAMFHVPWRIDQWSMAHVRPGPLPGLRASSQPQSRLAFSTPGTPPPSTTIHHPRTYRPMHTQIHRERATSSLEDGSGWEDDRGWPTTPSPLLHSPPAAQGRRVGGSQTGIPLATGAVAPGAFVAHLVLSTPTD</sequence>
<feature type="compositionally biased region" description="Low complexity" evidence="1">
    <location>
        <begin position="176"/>
        <end position="189"/>
    </location>
</feature>
<evidence type="ECO:0000256" key="1">
    <source>
        <dbReference type="SAM" id="MobiDB-lite"/>
    </source>
</evidence>
<feature type="region of interest" description="Disordered" evidence="1">
    <location>
        <begin position="157"/>
        <end position="198"/>
    </location>
</feature>
<evidence type="ECO:0000313" key="2">
    <source>
        <dbReference type="EMBL" id="KAF7546899.1"/>
    </source>
</evidence>
<dbReference type="AlphaFoldDB" id="A0A9P5H2L3"/>